<feature type="transmembrane region" description="Helical" evidence="1">
    <location>
        <begin position="56"/>
        <end position="74"/>
    </location>
</feature>
<dbReference type="Proteomes" id="UP000076587">
    <property type="component" value="Unassembled WGS sequence"/>
</dbReference>
<reference evidence="2 3" key="1">
    <citation type="submission" date="2013-07" db="EMBL/GenBank/DDBJ databases">
        <title>Comparative Genomic and Metabolomic Analysis of Twelve Strains of Pseudoalteromonas luteoviolacea.</title>
        <authorList>
            <person name="Vynne N.G."/>
            <person name="Mansson M."/>
            <person name="Gram L."/>
        </authorList>
    </citation>
    <scope>NUCLEOTIDE SEQUENCE [LARGE SCALE GENOMIC DNA]</scope>
    <source>
        <strain evidence="2 3">NCIMB 1942</strain>
    </source>
</reference>
<dbReference type="AlphaFoldDB" id="A0A167AZ37"/>
<name>A0A167AZ37_9GAMM</name>
<evidence type="ECO:0000313" key="2">
    <source>
        <dbReference type="EMBL" id="KZN45967.1"/>
    </source>
</evidence>
<gene>
    <name evidence="2" type="ORF">N482_13075</name>
</gene>
<keyword evidence="1" id="KW-1133">Transmembrane helix</keyword>
<protein>
    <submittedName>
        <fullName evidence="2">Uncharacterized protein</fullName>
    </submittedName>
</protein>
<comment type="caution">
    <text evidence="2">The sequence shown here is derived from an EMBL/GenBank/DDBJ whole genome shotgun (WGS) entry which is preliminary data.</text>
</comment>
<keyword evidence="1" id="KW-0812">Transmembrane</keyword>
<accession>A0A167AZ37</accession>
<evidence type="ECO:0000313" key="3">
    <source>
        <dbReference type="Proteomes" id="UP000076587"/>
    </source>
</evidence>
<dbReference type="EMBL" id="AUXT01000173">
    <property type="protein sequence ID" value="KZN45967.1"/>
    <property type="molecule type" value="Genomic_DNA"/>
</dbReference>
<sequence length="76" mass="7216">MLGAGMAALGGMGGGGMPDMGGMMGGLPSSSATSGTGDQTQNIGFTGQGVTFGGGGNTQLLIVGGVALALFFIFKK</sequence>
<keyword evidence="1" id="KW-0472">Membrane</keyword>
<evidence type="ECO:0000256" key="1">
    <source>
        <dbReference type="SAM" id="Phobius"/>
    </source>
</evidence>
<organism evidence="2 3">
    <name type="scientific">Pseudoalteromonas luteoviolacea NCIMB 1942</name>
    <dbReference type="NCBI Taxonomy" id="1365253"/>
    <lineage>
        <taxon>Bacteria</taxon>
        <taxon>Pseudomonadati</taxon>
        <taxon>Pseudomonadota</taxon>
        <taxon>Gammaproteobacteria</taxon>
        <taxon>Alteromonadales</taxon>
        <taxon>Pseudoalteromonadaceae</taxon>
        <taxon>Pseudoalteromonas</taxon>
    </lineage>
</organism>
<proteinExistence type="predicted"/>
<dbReference type="PATRIC" id="fig|1365253.3.peg.3192"/>